<gene>
    <name evidence="5" type="ORF">ACFFQA_11140</name>
</gene>
<dbReference type="EMBL" id="JBHLZU010000009">
    <property type="protein sequence ID" value="MFB9904485.1"/>
    <property type="molecule type" value="Genomic_DNA"/>
</dbReference>
<evidence type="ECO:0000256" key="2">
    <source>
        <dbReference type="ARBA" id="ARBA00023125"/>
    </source>
</evidence>
<dbReference type="PRINTS" id="PR00033">
    <property type="entry name" value="HTHASNC"/>
</dbReference>
<dbReference type="InterPro" id="IPR019888">
    <property type="entry name" value="Tscrpt_reg_AsnC-like"/>
</dbReference>
<dbReference type="CDD" id="cd00090">
    <property type="entry name" value="HTH_ARSR"/>
    <property type="match status" value="1"/>
</dbReference>
<evidence type="ECO:0000313" key="5">
    <source>
        <dbReference type="EMBL" id="MFB9904485.1"/>
    </source>
</evidence>
<keyword evidence="6" id="KW-1185">Reference proteome</keyword>
<protein>
    <submittedName>
        <fullName evidence="5">Lrp/AsnC family transcriptional regulator</fullName>
    </submittedName>
</protein>
<evidence type="ECO:0000256" key="1">
    <source>
        <dbReference type="ARBA" id="ARBA00023015"/>
    </source>
</evidence>
<keyword evidence="2" id="KW-0238">DNA-binding</keyword>
<evidence type="ECO:0000256" key="3">
    <source>
        <dbReference type="ARBA" id="ARBA00023163"/>
    </source>
</evidence>
<dbReference type="InterPro" id="IPR011008">
    <property type="entry name" value="Dimeric_a/b-barrel"/>
</dbReference>
<dbReference type="RefSeq" id="WP_377851683.1">
    <property type="nucleotide sequence ID" value="NZ_JBHLZU010000009.1"/>
</dbReference>
<dbReference type="InterPro" id="IPR000485">
    <property type="entry name" value="AsnC-type_HTH_dom"/>
</dbReference>
<dbReference type="Gene3D" id="1.10.10.10">
    <property type="entry name" value="Winged helix-like DNA-binding domain superfamily/Winged helix DNA-binding domain"/>
    <property type="match status" value="1"/>
</dbReference>
<keyword evidence="3" id="KW-0804">Transcription</keyword>
<dbReference type="PROSITE" id="PS00519">
    <property type="entry name" value="HTH_ASNC_1"/>
    <property type="match status" value="1"/>
</dbReference>
<dbReference type="SMART" id="SM00344">
    <property type="entry name" value="HTH_ASNC"/>
    <property type="match status" value="1"/>
</dbReference>
<dbReference type="InterPro" id="IPR019887">
    <property type="entry name" value="Tscrpt_reg_AsnC/Lrp_C"/>
</dbReference>
<organism evidence="5 6">
    <name type="scientific">Allokutzneria oryzae</name>
    <dbReference type="NCBI Taxonomy" id="1378989"/>
    <lineage>
        <taxon>Bacteria</taxon>
        <taxon>Bacillati</taxon>
        <taxon>Actinomycetota</taxon>
        <taxon>Actinomycetes</taxon>
        <taxon>Pseudonocardiales</taxon>
        <taxon>Pseudonocardiaceae</taxon>
        <taxon>Allokutzneria</taxon>
    </lineage>
</organism>
<proteinExistence type="predicted"/>
<dbReference type="Gene3D" id="3.30.70.920">
    <property type="match status" value="1"/>
</dbReference>
<keyword evidence="1" id="KW-0805">Transcription regulation</keyword>
<sequence length="150" mass="16378">MDHVDRELLALLQEDATRPFAALGKAVGLSTTAAHDRIRKLREAGVVRRTTIEVDPVACGRPVSAFALVDGNAWMGEPVVGRALAEIAEIEQAHIVAGTASLLVKIRAESNEQLQKVLRRIHDIDGVTSTKTIVVLETFFERAFDPREQG</sequence>
<reference evidence="5 6" key="1">
    <citation type="submission" date="2024-09" db="EMBL/GenBank/DDBJ databases">
        <authorList>
            <person name="Sun Q."/>
            <person name="Mori K."/>
        </authorList>
    </citation>
    <scope>NUCLEOTIDE SEQUENCE [LARGE SCALE GENOMIC DNA]</scope>
    <source>
        <strain evidence="5 6">TBRC 7907</strain>
    </source>
</reference>
<dbReference type="Proteomes" id="UP001589693">
    <property type="component" value="Unassembled WGS sequence"/>
</dbReference>
<dbReference type="PANTHER" id="PTHR30154">
    <property type="entry name" value="LEUCINE-RESPONSIVE REGULATORY PROTEIN"/>
    <property type="match status" value="1"/>
</dbReference>
<dbReference type="InterPro" id="IPR036390">
    <property type="entry name" value="WH_DNA-bd_sf"/>
</dbReference>
<feature type="domain" description="HTH asnC-type" evidence="4">
    <location>
        <begin position="1"/>
        <end position="62"/>
    </location>
</feature>
<dbReference type="InterPro" id="IPR036388">
    <property type="entry name" value="WH-like_DNA-bd_sf"/>
</dbReference>
<dbReference type="SUPFAM" id="SSF46785">
    <property type="entry name" value="Winged helix' DNA-binding domain"/>
    <property type="match status" value="1"/>
</dbReference>
<dbReference type="InterPro" id="IPR011991">
    <property type="entry name" value="ArsR-like_HTH"/>
</dbReference>
<evidence type="ECO:0000313" key="6">
    <source>
        <dbReference type="Proteomes" id="UP001589693"/>
    </source>
</evidence>
<accession>A0ABV5ZVP4</accession>
<comment type="caution">
    <text evidence="5">The sequence shown here is derived from an EMBL/GenBank/DDBJ whole genome shotgun (WGS) entry which is preliminary data.</text>
</comment>
<name>A0ABV5ZVP4_9PSEU</name>
<dbReference type="InterPro" id="IPR019885">
    <property type="entry name" value="Tscrpt_reg_HTH_AsnC-type_CS"/>
</dbReference>
<evidence type="ECO:0000259" key="4">
    <source>
        <dbReference type="PROSITE" id="PS50956"/>
    </source>
</evidence>
<dbReference type="Pfam" id="PF01037">
    <property type="entry name" value="AsnC_trans_reg"/>
    <property type="match status" value="1"/>
</dbReference>
<dbReference type="PANTHER" id="PTHR30154:SF53">
    <property type="entry name" value="HTH-TYPE TRANSCRIPTIONAL REGULATOR LRPC"/>
    <property type="match status" value="1"/>
</dbReference>
<dbReference type="SUPFAM" id="SSF54909">
    <property type="entry name" value="Dimeric alpha+beta barrel"/>
    <property type="match status" value="1"/>
</dbReference>
<dbReference type="Pfam" id="PF13404">
    <property type="entry name" value="HTH_AsnC-type"/>
    <property type="match status" value="1"/>
</dbReference>
<dbReference type="PROSITE" id="PS50956">
    <property type="entry name" value="HTH_ASNC_2"/>
    <property type="match status" value="1"/>
</dbReference>